<evidence type="ECO:0000313" key="1">
    <source>
        <dbReference type="EMBL" id="KAA6361200.1"/>
    </source>
</evidence>
<protein>
    <submittedName>
        <fullName evidence="1">Uncharacterized protein</fullName>
    </submittedName>
</protein>
<gene>
    <name evidence="1" type="ORF">EZS28_043272</name>
</gene>
<feature type="non-terminal residue" evidence="1">
    <location>
        <position position="1"/>
    </location>
</feature>
<organism evidence="1 2">
    <name type="scientific">Streblomastix strix</name>
    <dbReference type="NCBI Taxonomy" id="222440"/>
    <lineage>
        <taxon>Eukaryota</taxon>
        <taxon>Metamonada</taxon>
        <taxon>Preaxostyla</taxon>
        <taxon>Oxymonadida</taxon>
        <taxon>Streblomastigidae</taxon>
        <taxon>Streblomastix</taxon>
    </lineage>
</organism>
<dbReference type="Proteomes" id="UP000324800">
    <property type="component" value="Unassembled WGS sequence"/>
</dbReference>
<dbReference type="EMBL" id="SNRW01025887">
    <property type="protein sequence ID" value="KAA6361200.1"/>
    <property type="molecule type" value="Genomic_DNA"/>
</dbReference>
<accession>A0A5J4TT68</accession>
<reference evidence="1 2" key="1">
    <citation type="submission" date="2019-03" db="EMBL/GenBank/DDBJ databases">
        <title>Single cell metagenomics reveals metabolic interactions within the superorganism composed of flagellate Streblomastix strix and complex community of Bacteroidetes bacteria on its surface.</title>
        <authorList>
            <person name="Treitli S.C."/>
            <person name="Kolisko M."/>
            <person name="Husnik F."/>
            <person name="Keeling P."/>
            <person name="Hampl V."/>
        </authorList>
    </citation>
    <scope>NUCLEOTIDE SEQUENCE [LARGE SCALE GENOMIC DNA]</scope>
    <source>
        <strain evidence="1">ST1C</strain>
    </source>
</reference>
<evidence type="ECO:0000313" key="2">
    <source>
        <dbReference type="Proteomes" id="UP000324800"/>
    </source>
</evidence>
<dbReference type="AlphaFoldDB" id="A0A5J4TT68"/>
<sequence length="181" mass="20100">KAAILPGGRWRRFAIILGPRVRIWLDGPRIIHLQFSCSSVVNQGWPGHQGTTTIAVVHYSLSVIKVQDIIGIGGWILRISFSHLALGSDKGIGFTKVVGLYCSPPSYPIYSENLLHNQSLLERALSIPYDPNVELFLYRFLKPDASCGAAFSLLRLDTIEELSDLIRIAFVPNCAKRISKN</sequence>
<comment type="caution">
    <text evidence="1">The sequence shown here is derived from an EMBL/GenBank/DDBJ whole genome shotgun (WGS) entry which is preliminary data.</text>
</comment>
<name>A0A5J4TT68_9EUKA</name>
<proteinExistence type="predicted"/>